<feature type="compositionally biased region" description="Low complexity" evidence="1">
    <location>
        <begin position="567"/>
        <end position="580"/>
    </location>
</feature>
<feature type="region of interest" description="Disordered" evidence="1">
    <location>
        <begin position="612"/>
        <end position="872"/>
    </location>
</feature>
<feature type="compositionally biased region" description="Polar residues" evidence="1">
    <location>
        <begin position="614"/>
        <end position="627"/>
    </location>
</feature>
<feature type="compositionally biased region" description="Polar residues" evidence="1">
    <location>
        <begin position="732"/>
        <end position="742"/>
    </location>
</feature>
<reference evidence="3" key="1">
    <citation type="journal article" date="2020" name="Fungal Divers.">
        <title>Resolving the Mortierellaceae phylogeny through synthesis of multi-gene phylogenetics and phylogenomics.</title>
        <authorList>
            <person name="Vandepol N."/>
            <person name="Liber J."/>
            <person name="Desiro A."/>
            <person name="Na H."/>
            <person name="Kennedy M."/>
            <person name="Barry K."/>
            <person name="Grigoriev I.V."/>
            <person name="Miller A.N."/>
            <person name="O'Donnell K."/>
            <person name="Stajich J.E."/>
            <person name="Bonito G."/>
        </authorList>
    </citation>
    <scope>NUCLEOTIDE SEQUENCE</scope>
    <source>
        <strain evidence="3">NVP1</strain>
    </source>
</reference>
<feature type="compositionally biased region" description="Pro residues" evidence="1">
    <location>
        <begin position="859"/>
        <end position="870"/>
    </location>
</feature>
<sequence>MAKFMEIRLENAFTGQSSDPKIQRLMFPWTGTQGPLINGKLIVNHREDITLRGLTLTFTAMISCSWSEKRGGSTAYFAAKKPLMEKTWVFLERADNKMHMLRANQTYAYDFQLALPINLPNSLSMGSGKIEYKFSANGKRSTFSPDLDRERIVEIYQSLPPQHSHCLYPIQQTADWEQAMNYLIQIPKRAFNHGSALPITVRMHPLIGSVARWHVKEMSMKVKEYFWFISPGQGTRHEKRTILESKQGSGSWPIQTGPVERTLSLTIPATNIMTTVDTEIVKCSHKLKLMFHIVLNGSTRKLPVEFDLYIPGPFPPGQGPLGLPPVQQPLTLVPQVQQPLPPLPQMQQLPFQYQQPLPALPHQQQQPLPPVQHPPLHHAPPPPAQSPYGPGYPAMSHYMAPPPAPVAPPPFQIPAMSPPTYSAGSQTPSSTYSQAHAHNPFSPPVAPYQPTTAATGQSTPGSTPAPHPYSQGYPTPTASHAYPSVSSQGYPTPGLPPMPSPKVPSYPLPPSPSPMAAAAASGMQMPAPSPIPAHSGVSLPPIQVKTPVMSHQPQQQQQHFHASPVRTTSTSTTNNSITAPKITSPPVAVASAVVTKVINDDIKVDVEDFKIPSIPSTPAMSATSPNKGASQTPPPSGSSGSVSGPASQTHSQNPQTQQVLPSRNPQQRHSFGALGADPLNSGNSYQPPPPTTSTQPHGPHAIKTVDSDTNTQYSYHPPPPSSTMSSSAGSNGVPSPKNTHTHGTPLEHRFSQMGFANSPPPPSPATSSTALVTSPVMSSPLSRPGASLSHSTSASSTYPLSPVSAAATGAVVAHHQQQQQQQQYQPPPPPPVASMPPPSQHQQYQHQQPVMPSQHHIPQQPPVQQPPPPQKQQVWIPMYQTLGGKTYVQYVLAA</sequence>
<dbReference type="Pfam" id="PF02752">
    <property type="entry name" value="Arrestin_C"/>
    <property type="match status" value="1"/>
</dbReference>
<dbReference type="Pfam" id="PF00339">
    <property type="entry name" value="Arrestin_N"/>
    <property type="match status" value="1"/>
</dbReference>
<comment type="caution">
    <text evidence="3">The sequence shown here is derived from an EMBL/GenBank/DDBJ whole genome shotgun (WGS) entry which is preliminary data.</text>
</comment>
<dbReference type="InterPro" id="IPR014752">
    <property type="entry name" value="Arrestin-like_C"/>
</dbReference>
<feature type="compositionally biased region" description="Pro residues" evidence="1">
    <location>
        <begin position="825"/>
        <end position="839"/>
    </location>
</feature>
<dbReference type="EMBL" id="JAAAUY010000191">
    <property type="protein sequence ID" value="KAF9333633.1"/>
    <property type="molecule type" value="Genomic_DNA"/>
</dbReference>
<feature type="compositionally biased region" description="Polar residues" evidence="1">
    <location>
        <begin position="650"/>
        <end position="669"/>
    </location>
</feature>
<feature type="region of interest" description="Disordered" evidence="1">
    <location>
        <begin position="360"/>
        <end position="390"/>
    </location>
</feature>
<evidence type="ECO:0000313" key="3">
    <source>
        <dbReference type="EMBL" id="KAF9333633.1"/>
    </source>
</evidence>
<feature type="compositionally biased region" description="Low complexity" evidence="1">
    <location>
        <begin position="637"/>
        <end position="649"/>
    </location>
</feature>
<keyword evidence="4" id="KW-1185">Reference proteome</keyword>
<feature type="compositionally biased region" description="Pro residues" evidence="1">
    <location>
        <begin position="367"/>
        <end position="385"/>
    </location>
</feature>
<feature type="compositionally biased region" description="Polar residues" evidence="1">
    <location>
        <begin position="472"/>
        <end position="490"/>
    </location>
</feature>
<dbReference type="Gene3D" id="2.60.40.640">
    <property type="match status" value="2"/>
</dbReference>
<feature type="compositionally biased region" description="Low complexity" evidence="1">
    <location>
        <begin position="514"/>
        <end position="524"/>
    </location>
</feature>
<feature type="compositionally biased region" description="Polar residues" evidence="1">
    <location>
        <begin position="419"/>
        <end position="436"/>
    </location>
</feature>
<feature type="compositionally biased region" description="Polar residues" evidence="1">
    <location>
        <begin position="449"/>
        <end position="462"/>
    </location>
</feature>
<evidence type="ECO:0000256" key="1">
    <source>
        <dbReference type="SAM" id="MobiDB-lite"/>
    </source>
</evidence>
<dbReference type="SUPFAM" id="SSF81296">
    <property type="entry name" value="E set domains"/>
    <property type="match status" value="1"/>
</dbReference>
<gene>
    <name evidence="3" type="ORF">BG006_003370</name>
</gene>
<proteinExistence type="predicted"/>
<feature type="domain" description="Arrestin C-terminal-like" evidence="2">
    <location>
        <begin position="176"/>
        <end position="313"/>
    </location>
</feature>
<feature type="compositionally biased region" description="Low complexity" evidence="1">
    <location>
        <begin position="765"/>
        <end position="776"/>
    </location>
</feature>
<feature type="region of interest" description="Disordered" evidence="1">
    <location>
        <begin position="417"/>
        <end position="524"/>
    </location>
</feature>
<dbReference type="AlphaFoldDB" id="A0A9P5SRW5"/>
<feature type="compositionally biased region" description="Low complexity" evidence="1">
    <location>
        <begin position="786"/>
        <end position="824"/>
    </location>
</feature>
<dbReference type="InterPro" id="IPR011021">
    <property type="entry name" value="Arrestin-like_N"/>
</dbReference>
<evidence type="ECO:0000259" key="2">
    <source>
        <dbReference type="SMART" id="SM01017"/>
    </source>
</evidence>
<feature type="compositionally biased region" description="Pro residues" evidence="1">
    <location>
        <begin position="493"/>
        <end position="513"/>
    </location>
</feature>
<dbReference type="InterPro" id="IPR011022">
    <property type="entry name" value="Arrestin_C-like"/>
</dbReference>
<dbReference type="InterPro" id="IPR014756">
    <property type="entry name" value="Ig_E-set"/>
</dbReference>
<organism evidence="3 4">
    <name type="scientific">Podila minutissima</name>
    <dbReference type="NCBI Taxonomy" id="64525"/>
    <lineage>
        <taxon>Eukaryota</taxon>
        <taxon>Fungi</taxon>
        <taxon>Fungi incertae sedis</taxon>
        <taxon>Mucoromycota</taxon>
        <taxon>Mortierellomycotina</taxon>
        <taxon>Mortierellomycetes</taxon>
        <taxon>Mortierellales</taxon>
        <taxon>Mortierellaceae</taxon>
        <taxon>Podila</taxon>
    </lineage>
</organism>
<name>A0A9P5SRW5_9FUNG</name>
<protein>
    <recommendedName>
        <fullName evidence="2">Arrestin C-terminal-like domain-containing protein</fullName>
    </recommendedName>
</protein>
<dbReference type="SMART" id="SM01017">
    <property type="entry name" value="Arrestin_C"/>
    <property type="match status" value="1"/>
</dbReference>
<feature type="region of interest" description="Disordered" evidence="1">
    <location>
        <begin position="552"/>
        <end position="580"/>
    </location>
</feature>
<accession>A0A9P5SRW5</accession>
<feature type="compositionally biased region" description="Low complexity" evidence="1">
    <location>
        <begin position="840"/>
        <end position="854"/>
    </location>
</feature>
<evidence type="ECO:0000313" key="4">
    <source>
        <dbReference type="Proteomes" id="UP000696485"/>
    </source>
</evidence>
<dbReference type="Proteomes" id="UP000696485">
    <property type="component" value="Unassembled WGS sequence"/>
</dbReference>